<evidence type="ECO:0000313" key="3">
    <source>
        <dbReference type="Proteomes" id="UP000314294"/>
    </source>
</evidence>
<comment type="caution">
    <text evidence="2">The sequence shown here is derived from an EMBL/GenBank/DDBJ whole genome shotgun (WGS) entry which is preliminary data.</text>
</comment>
<feature type="compositionally biased region" description="Pro residues" evidence="1">
    <location>
        <begin position="38"/>
        <end position="55"/>
    </location>
</feature>
<reference evidence="2 3" key="1">
    <citation type="submission" date="2019-03" db="EMBL/GenBank/DDBJ databases">
        <title>First draft genome of Liparis tanakae, snailfish: a comprehensive survey of snailfish specific genes.</title>
        <authorList>
            <person name="Kim W."/>
            <person name="Song I."/>
            <person name="Jeong J.-H."/>
            <person name="Kim D."/>
            <person name="Kim S."/>
            <person name="Ryu S."/>
            <person name="Song J.Y."/>
            <person name="Lee S.K."/>
        </authorList>
    </citation>
    <scope>NUCLEOTIDE SEQUENCE [LARGE SCALE GENOMIC DNA]</scope>
    <source>
        <tissue evidence="2">Muscle</tissue>
    </source>
</reference>
<accession>A0A4Z2GL68</accession>
<gene>
    <name evidence="2" type="ORF">EYF80_036234</name>
</gene>
<sequence>MFETVGVFVFLSPEDTHSTGLLLSVHQCVSPASSGPAYCPPSPDRPNPSPAPRLPAAPQKLPPREPRLPPGLFFSDHPRYQTGLLPFKNPPRDIEATVTFDLV</sequence>
<dbReference type="Proteomes" id="UP000314294">
    <property type="component" value="Unassembled WGS sequence"/>
</dbReference>
<name>A0A4Z2GL68_9TELE</name>
<evidence type="ECO:0000256" key="1">
    <source>
        <dbReference type="SAM" id="MobiDB-lite"/>
    </source>
</evidence>
<protein>
    <submittedName>
        <fullName evidence="2">Uncharacterized protein</fullName>
    </submittedName>
</protein>
<dbReference type="AlphaFoldDB" id="A0A4Z2GL68"/>
<dbReference type="EMBL" id="SRLO01000513">
    <property type="protein sequence ID" value="TNN53534.1"/>
    <property type="molecule type" value="Genomic_DNA"/>
</dbReference>
<feature type="region of interest" description="Disordered" evidence="1">
    <location>
        <begin position="32"/>
        <end position="71"/>
    </location>
</feature>
<proteinExistence type="predicted"/>
<evidence type="ECO:0000313" key="2">
    <source>
        <dbReference type="EMBL" id="TNN53534.1"/>
    </source>
</evidence>
<organism evidence="2 3">
    <name type="scientific">Liparis tanakae</name>
    <name type="common">Tanaka's snailfish</name>
    <dbReference type="NCBI Taxonomy" id="230148"/>
    <lineage>
        <taxon>Eukaryota</taxon>
        <taxon>Metazoa</taxon>
        <taxon>Chordata</taxon>
        <taxon>Craniata</taxon>
        <taxon>Vertebrata</taxon>
        <taxon>Euteleostomi</taxon>
        <taxon>Actinopterygii</taxon>
        <taxon>Neopterygii</taxon>
        <taxon>Teleostei</taxon>
        <taxon>Neoteleostei</taxon>
        <taxon>Acanthomorphata</taxon>
        <taxon>Eupercaria</taxon>
        <taxon>Perciformes</taxon>
        <taxon>Cottioidei</taxon>
        <taxon>Cottales</taxon>
        <taxon>Liparidae</taxon>
        <taxon>Liparis</taxon>
    </lineage>
</organism>
<keyword evidence="3" id="KW-1185">Reference proteome</keyword>